<dbReference type="AlphaFoldDB" id="A0A1B1TAR8"/>
<keyword evidence="1" id="KW-0812">Transmembrane</keyword>
<accession>A0A1B1TAR8</accession>
<evidence type="ECO:0000256" key="1">
    <source>
        <dbReference type="SAM" id="Phobius"/>
    </source>
</evidence>
<keyword evidence="1" id="KW-0472">Membrane</keyword>
<evidence type="ECO:0000313" key="2">
    <source>
        <dbReference type="EMBL" id="ANV79368.1"/>
    </source>
</evidence>
<feature type="transmembrane region" description="Helical" evidence="1">
    <location>
        <begin position="12"/>
        <end position="32"/>
    </location>
</feature>
<feature type="transmembrane region" description="Helical" evidence="1">
    <location>
        <begin position="44"/>
        <end position="63"/>
    </location>
</feature>
<organism evidence="2">
    <name type="scientific">uncultured Poseidoniia archaeon</name>
    <dbReference type="NCBI Taxonomy" id="1697135"/>
    <lineage>
        <taxon>Archaea</taxon>
        <taxon>Methanobacteriati</taxon>
        <taxon>Thermoplasmatota</taxon>
        <taxon>Candidatus Poseidoniia</taxon>
        <taxon>environmental samples</taxon>
    </lineage>
</organism>
<protein>
    <submittedName>
        <fullName evidence="2">Uncharacterized protein</fullName>
    </submittedName>
</protein>
<name>A0A1B1TAR8_9ARCH</name>
<dbReference type="EMBL" id="KP211825">
    <property type="protein sequence ID" value="ANV79368.1"/>
    <property type="molecule type" value="Genomic_DNA"/>
</dbReference>
<proteinExistence type="predicted"/>
<sequence length="98" mass="10580">MSEGLEETLGSGYQQIIIGFIVFIIGAIWGGIQADGDMTASDIYWPAFTMLAGAMITMLGISFGTENEEDRTNDLMDAINELTARMESMIGSDDGSEE</sequence>
<reference evidence="2" key="2">
    <citation type="journal article" date="2015" name="ISME J.">
        <title>A new class of marine Euryarchaeota group II from the Mediterranean deep chlorophyll maximum.</title>
        <authorList>
            <person name="Martin-Cuadrado A.B."/>
            <person name="Garcia-Heredia I."/>
            <person name="Molto A.G."/>
            <person name="Lopez-Ubeda R."/>
            <person name="Kimes N."/>
            <person name="Lopez-Garcia P."/>
            <person name="Moreira D."/>
            <person name="Rodriguez-Valera F."/>
        </authorList>
    </citation>
    <scope>NUCLEOTIDE SEQUENCE</scope>
</reference>
<keyword evidence="1" id="KW-1133">Transmembrane helix</keyword>
<reference evidence="2" key="1">
    <citation type="submission" date="2014-11" db="EMBL/GenBank/DDBJ databases">
        <authorList>
            <person name="Zhu J."/>
            <person name="Qi W."/>
            <person name="Song R."/>
        </authorList>
    </citation>
    <scope>NUCLEOTIDE SEQUENCE</scope>
</reference>